<name>E1ZDS9_CHLVA</name>
<dbReference type="Proteomes" id="UP000008141">
    <property type="component" value="Unassembled WGS sequence"/>
</dbReference>
<keyword evidence="2" id="KW-0378">Hydrolase</keyword>
<evidence type="ECO:0000313" key="3">
    <source>
        <dbReference type="EMBL" id="EFN56077.1"/>
    </source>
</evidence>
<accession>E1ZDS9</accession>
<protein>
    <submittedName>
        <fullName evidence="3">Uncharacterized protein</fullName>
    </submittedName>
</protein>
<evidence type="ECO:0000256" key="1">
    <source>
        <dbReference type="ARBA" id="ARBA00007527"/>
    </source>
</evidence>
<dbReference type="eggNOG" id="KOG3825">
    <property type="taxonomic scope" value="Eukaryota"/>
</dbReference>
<dbReference type="InParanoid" id="E1ZDS9"/>
<dbReference type="AlphaFoldDB" id="E1ZDS9"/>
<sequence length="503" mass="51992">MRPAQSAVAARLAAAATTPPPLASAAGSAVCLNDAGQPVDWWLLYKTPGNCGASPWVRGNVTLYVDASTAAGCDSGGTCWQAGSIDRPDSALQRTLAQLTANGAGVAMYSDQPPYYRYKYTDYLPWAHAKGLLHFGATSGIWLRHSIPVWPNRTDGAPHWAYVPWPETCLGQHALCLSLNASSLDGAVAALLSKFKPYFYQASGLTSCVPSKLAATYPSLIAVLADAADPSAAPGAPTTATFSTAGGVSWTAFAKGNSGPADQAQIFEDLVVPGLQASMGWQTWRTQFGAFGPEACRYDPNQSMNNTCGIQPGSLASVDIQNLSVPAGLAGTLRAAASPATAGEEPQSSGDGLVQPPVAAWRSCDDHSKWGAALPLDGSSGSSSGSGISAEPPPAPWVCFCDNNRELSQAPRGGACTCTEAASLWRAMAAVVQSAPDTCRQVAVNMRRAIQSSGIPCWQLAGVSFGDLQGSVAMQTSMHQSWDIIAQDLLPGGGVLESAGGVA</sequence>
<evidence type="ECO:0000256" key="2">
    <source>
        <dbReference type="ARBA" id="ARBA00022801"/>
    </source>
</evidence>
<dbReference type="InterPro" id="IPR004947">
    <property type="entry name" value="DNase_II"/>
</dbReference>
<proteinExistence type="inferred from homology"/>
<evidence type="ECO:0000313" key="4">
    <source>
        <dbReference type="Proteomes" id="UP000008141"/>
    </source>
</evidence>
<dbReference type="EMBL" id="GL433843">
    <property type="protein sequence ID" value="EFN56077.1"/>
    <property type="molecule type" value="Genomic_DNA"/>
</dbReference>
<dbReference type="PANTHER" id="PTHR10858">
    <property type="entry name" value="DEOXYRIBONUCLEASE II"/>
    <property type="match status" value="1"/>
</dbReference>
<keyword evidence="4" id="KW-1185">Reference proteome</keyword>
<gene>
    <name evidence="3" type="ORF">CHLNCDRAFT_52186</name>
</gene>
<dbReference type="RefSeq" id="XP_005848179.1">
    <property type="nucleotide sequence ID" value="XM_005848117.1"/>
</dbReference>
<organism evidence="4">
    <name type="scientific">Chlorella variabilis</name>
    <name type="common">Green alga</name>
    <dbReference type="NCBI Taxonomy" id="554065"/>
    <lineage>
        <taxon>Eukaryota</taxon>
        <taxon>Viridiplantae</taxon>
        <taxon>Chlorophyta</taxon>
        <taxon>core chlorophytes</taxon>
        <taxon>Trebouxiophyceae</taxon>
        <taxon>Chlorellales</taxon>
        <taxon>Chlorellaceae</taxon>
        <taxon>Chlorella clade</taxon>
        <taxon>Chlorella</taxon>
    </lineage>
</organism>
<dbReference type="GeneID" id="17355239"/>
<reference evidence="3 4" key="1">
    <citation type="journal article" date="2010" name="Plant Cell">
        <title>The Chlorella variabilis NC64A genome reveals adaptation to photosymbiosis, coevolution with viruses, and cryptic sex.</title>
        <authorList>
            <person name="Blanc G."/>
            <person name="Duncan G."/>
            <person name="Agarkova I."/>
            <person name="Borodovsky M."/>
            <person name="Gurnon J."/>
            <person name="Kuo A."/>
            <person name="Lindquist E."/>
            <person name="Lucas S."/>
            <person name="Pangilinan J."/>
            <person name="Polle J."/>
            <person name="Salamov A."/>
            <person name="Terry A."/>
            <person name="Yamada T."/>
            <person name="Dunigan D.D."/>
            <person name="Grigoriev I.V."/>
            <person name="Claverie J.M."/>
            <person name="Van Etten J.L."/>
        </authorList>
    </citation>
    <scope>NUCLEOTIDE SEQUENCE [LARGE SCALE GENOMIC DNA]</scope>
    <source>
        <strain evidence="3 4">NC64A</strain>
    </source>
</reference>
<dbReference type="CDD" id="cd09120">
    <property type="entry name" value="PLDc_DNaseII_1"/>
    <property type="match status" value="1"/>
</dbReference>
<dbReference type="GO" id="GO:0004531">
    <property type="term" value="F:deoxyribonuclease II activity"/>
    <property type="evidence" value="ECO:0007669"/>
    <property type="project" value="InterPro"/>
</dbReference>
<dbReference type="Pfam" id="PF03265">
    <property type="entry name" value="DNase_II"/>
    <property type="match status" value="2"/>
</dbReference>
<dbReference type="KEGG" id="cvr:CHLNCDRAFT_52186"/>
<dbReference type="OrthoDB" id="10261598at2759"/>
<comment type="similarity">
    <text evidence="1">Belongs to the DNase II family.</text>
</comment>
<dbReference type="PANTHER" id="PTHR10858:SF23">
    <property type="entry name" value="DEOXYRIBONUCLEASE II"/>
    <property type="match status" value="1"/>
</dbReference>